<name>E6U6I7_ETHHY</name>
<dbReference type="NCBIfam" id="TIGR03500">
    <property type="entry name" value="FliO_TIGR"/>
    <property type="match status" value="1"/>
</dbReference>
<keyword evidence="5" id="KW-0975">Bacterial flagellum</keyword>
<keyword evidence="6" id="KW-0969">Cilium</keyword>
<evidence type="ECO:0000313" key="7">
    <source>
        <dbReference type="Proteomes" id="UP000001551"/>
    </source>
</evidence>
<gene>
    <name evidence="6" type="ordered locus">Ethha_2564</name>
</gene>
<dbReference type="GO" id="GO:0044781">
    <property type="term" value="P:bacterial-type flagellum organization"/>
    <property type="evidence" value="ECO:0007669"/>
    <property type="project" value="UniProtKB-UniRule"/>
</dbReference>
<evidence type="ECO:0000256" key="2">
    <source>
        <dbReference type="ARBA" id="ARBA00022692"/>
    </source>
</evidence>
<accession>E6U6I7</accession>
<evidence type="ECO:0000313" key="6">
    <source>
        <dbReference type="EMBL" id="ADU28057.1"/>
    </source>
</evidence>
<reference evidence="6 7" key="1">
    <citation type="submission" date="2010-12" db="EMBL/GenBank/DDBJ databases">
        <title>Complete sequence of Ethanoligenens harbinense YUAN-3.</title>
        <authorList>
            <person name="Lucas S."/>
            <person name="Copeland A."/>
            <person name="Lapidus A."/>
            <person name="Cheng J.-F."/>
            <person name="Bruce D."/>
            <person name="Goodwin L."/>
            <person name="Pitluck S."/>
            <person name="Chertkov O."/>
            <person name="Misra M."/>
            <person name="Detter J.C."/>
            <person name="Han C."/>
            <person name="Tapia R."/>
            <person name="Land M."/>
            <person name="Hauser L."/>
            <person name="Jeffries C."/>
            <person name="Kyrpides N."/>
            <person name="Ivanova N."/>
            <person name="Mikhailova N."/>
            <person name="Wang A."/>
            <person name="Mouttaki H."/>
            <person name="He Z."/>
            <person name="Zhou J."/>
            <person name="Hemme C.L."/>
            <person name="Woyke T."/>
        </authorList>
    </citation>
    <scope>NUCLEOTIDE SEQUENCE [LARGE SCALE GENOMIC DNA]</scope>
    <source>
        <strain evidence="7">DSM 18485 / JCM 12961 / CGMCC 1.5033 / YUAN-3</strain>
    </source>
</reference>
<sequence length="133" mass="14738">MEIIKLLLTLAIVVLFFFLAYVVTRIVAGGHFLGMRGGRNIRVLEKVPLSRDSSILLVRAVDKVLVVGVTSSGMTTLRELDPETVEQEEVPAAQDFATVFKVALRDSMPGGKLRAQVGKWLHIEKDDDHDQSH</sequence>
<keyword evidence="7" id="KW-1185">Reference proteome</keyword>
<protein>
    <recommendedName>
        <fullName evidence="5">Flagellar protein</fullName>
    </recommendedName>
</protein>
<evidence type="ECO:0000256" key="5">
    <source>
        <dbReference type="RuleBase" id="RU362064"/>
    </source>
</evidence>
<dbReference type="STRING" id="663278.Ethha_2564"/>
<evidence type="ECO:0000256" key="3">
    <source>
        <dbReference type="ARBA" id="ARBA00022989"/>
    </source>
</evidence>
<dbReference type="AlphaFoldDB" id="E6U6I7"/>
<feature type="transmembrane region" description="Helical" evidence="5">
    <location>
        <begin position="6"/>
        <end position="28"/>
    </location>
</feature>
<comment type="subcellular location">
    <subcellularLocation>
        <location evidence="5">Cell membrane</location>
    </subcellularLocation>
    <subcellularLocation>
        <location evidence="5">Bacterial flagellum basal body</location>
    </subcellularLocation>
</comment>
<dbReference type="Pfam" id="PF04347">
    <property type="entry name" value="FliO"/>
    <property type="match status" value="1"/>
</dbReference>
<evidence type="ECO:0000256" key="1">
    <source>
        <dbReference type="ARBA" id="ARBA00022475"/>
    </source>
</evidence>
<keyword evidence="6" id="KW-0282">Flagellum</keyword>
<dbReference type="GO" id="GO:0005886">
    <property type="term" value="C:plasma membrane"/>
    <property type="evidence" value="ECO:0007669"/>
    <property type="project" value="UniProtKB-SubCell"/>
</dbReference>
<dbReference type="GO" id="GO:0009425">
    <property type="term" value="C:bacterial-type flagellum basal body"/>
    <property type="evidence" value="ECO:0007669"/>
    <property type="project" value="UniProtKB-SubCell"/>
</dbReference>
<evidence type="ECO:0000256" key="4">
    <source>
        <dbReference type="ARBA" id="ARBA00023136"/>
    </source>
</evidence>
<organism evidence="6 7">
    <name type="scientific">Ethanoligenens harbinense (strain DSM 18485 / JCM 12961 / CGMCC 1.5033 / YUAN-3)</name>
    <dbReference type="NCBI Taxonomy" id="663278"/>
    <lineage>
        <taxon>Bacteria</taxon>
        <taxon>Bacillati</taxon>
        <taxon>Bacillota</taxon>
        <taxon>Clostridia</taxon>
        <taxon>Eubacteriales</taxon>
        <taxon>Oscillospiraceae</taxon>
        <taxon>Ethanoligenens</taxon>
    </lineage>
</organism>
<proteinExistence type="inferred from homology"/>
<dbReference type="KEGG" id="eha:Ethha_2564"/>
<dbReference type="HOGENOM" id="CLU_1903532_0_0_9"/>
<dbReference type="EMBL" id="CP002400">
    <property type="protein sequence ID" value="ADU28057.1"/>
    <property type="molecule type" value="Genomic_DNA"/>
</dbReference>
<keyword evidence="2 5" id="KW-0812">Transmembrane</keyword>
<dbReference type="RefSeq" id="WP_013486400.1">
    <property type="nucleotide sequence ID" value="NC_014828.1"/>
</dbReference>
<dbReference type="eggNOG" id="COG3190">
    <property type="taxonomic scope" value="Bacteria"/>
</dbReference>
<comment type="similarity">
    <text evidence="5">Belongs to the FliO/MopB family.</text>
</comment>
<keyword evidence="3 5" id="KW-1133">Transmembrane helix</keyword>
<keyword evidence="6" id="KW-0966">Cell projection</keyword>
<keyword evidence="1 5" id="KW-1003">Cell membrane</keyword>
<dbReference type="InterPro" id="IPR022781">
    <property type="entry name" value="Flagellar_biosynth_FliO"/>
</dbReference>
<keyword evidence="4 5" id="KW-0472">Membrane</keyword>
<dbReference type="Proteomes" id="UP000001551">
    <property type="component" value="Chromosome"/>
</dbReference>